<name>A0ABP9VH37_9DEIO</name>
<feature type="transmembrane region" description="Helical" evidence="1">
    <location>
        <begin position="40"/>
        <end position="58"/>
    </location>
</feature>
<dbReference type="RefSeq" id="WP_353544490.1">
    <property type="nucleotide sequence ID" value="NZ_BAABRN010000150.1"/>
</dbReference>
<evidence type="ECO:0000313" key="3">
    <source>
        <dbReference type="Proteomes" id="UP001458946"/>
    </source>
</evidence>
<dbReference type="Proteomes" id="UP001458946">
    <property type="component" value="Unassembled WGS sequence"/>
</dbReference>
<accession>A0ABP9VH37</accession>
<keyword evidence="3" id="KW-1185">Reference proteome</keyword>
<gene>
    <name evidence="2" type="primary">zupT</name>
    <name evidence="2" type="ORF">Dxin01_04302</name>
</gene>
<sequence>MPATLDYPTLLLLGLIAGATIFLGLPIGRLPTVNPAIRSGLSMLAAGILLFLLVEILGKANEQTVDALRDGPLLGGVMILALLGGLLVGLVGLVGIEQRLIRRARANSATTLPFMVAAGIGVHNLSEGLAIGQSYVQGHTALSLGLVMGFGLHNATEGFGIVGPSLCGKARLPWRTLLLLGLIAGGPTFLGTLLGSLWTNEVFNVFVLAMAGGAILYVLKEMFASVRQVTQQAALMTALSLGFMLGWGTEAIGEALGGEQGHETVSLGSPAVVLSG</sequence>
<evidence type="ECO:0000313" key="2">
    <source>
        <dbReference type="EMBL" id="GAA5504527.1"/>
    </source>
</evidence>
<feature type="transmembrane region" description="Helical" evidence="1">
    <location>
        <begin position="177"/>
        <end position="196"/>
    </location>
</feature>
<proteinExistence type="predicted"/>
<organism evidence="2 3">
    <name type="scientific">Deinococcus xinjiangensis</name>
    <dbReference type="NCBI Taxonomy" id="457454"/>
    <lineage>
        <taxon>Bacteria</taxon>
        <taxon>Thermotogati</taxon>
        <taxon>Deinococcota</taxon>
        <taxon>Deinococci</taxon>
        <taxon>Deinococcales</taxon>
        <taxon>Deinococcaceae</taxon>
        <taxon>Deinococcus</taxon>
    </lineage>
</organism>
<protein>
    <submittedName>
        <fullName evidence="2">Zinc transporter ZupT</fullName>
    </submittedName>
</protein>
<evidence type="ECO:0000256" key="1">
    <source>
        <dbReference type="SAM" id="Phobius"/>
    </source>
</evidence>
<keyword evidence="1" id="KW-0812">Transmembrane</keyword>
<keyword evidence="1" id="KW-1133">Transmembrane helix</keyword>
<dbReference type="EMBL" id="BAABRN010000150">
    <property type="protein sequence ID" value="GAA5504527.1"/>
    <property type="molecule type" value="Genomic_DNA"/>
</dbReference>
<reference evidence="2 3" key="1">
    <citation type="submission" date="2024-02" db="EMBL/GenBank/DDBJ databases">
        <title>Deinococcus xinjiangensis NBRC 107630.</title>
        <authorList>
            <person name="Ichikawa N."/>
            <person name="Katano-Makiyama Y."/>
            <person name="Hidaka K."/>
        </authorList>
    </citation>
    <scope>NUCLEOTIDE SEQUENCE [LARGE SCALE GENOMIC DNA]</scope>
    <source>
        <strain evidence="2 3">NBRC 107630</strain>
    </source>
</reference>
<feature type="transmembrane region" description="Helical" evidence="1">
    <location>
        <begin position="73"/>
        <end position="96"/>
    </location>
</feature>
<feature type="transmembrane region" description="Helical" evidence="1">
    <location>
        <begin position="202"/>
        <end position="219"/>
    </location>
</feature>
<keyword evidence="1" id="KW-0472">Membrane</keyword>
<comment type="caution">
    <text evidence="2">The sequence shown here is derived from an EMBL/GenBank/DDBJ whole genome shotgun (WGS) entry which is preliminary data.</text>
</comment>
<feature type="transmembrane region" description="Helical" evidence="1">
    <location>
        <begin position="6"/>
        <end position="28"/>
    </location>
</feature>